<evidence type="ECO:0000259" key="1">
    <source>
        <dbReference type="Pfam" id="PF12695"/>
    </source>
</evidence>
<dbReference type="InterPro" id="IPR029058">
    <property type="entry name" value="AB_hydrolase_fold"/>
</dbReference>
<organism evidence="2 3">
    <name type="scientific">Deinococcus aerophilus</name>
    <dbReference type="NCBI Taxonomy" id="522488"/>
    <lineage>
        <taxon>Bacteria</taxon>
        <taxon>Thermotogati</taxon>
        <taxon>Deinococcota</taxon>
        <taxon>Deinococci</taxon>
        <taxon>Deinococcales</taxon>
        <taxon>Deinococcaceae</taxon>
        <taxon>Deinococcus</taxon>
    </lineage>
</organism>
<feature type="domain" description="Alpha/beta hydrolase fold-5" evidence="1">
    <location>
        <begin position="63"/>
        <end position="223"/>
    </location>
</feature>
<dbReference type="EMBL" id="BMOM01000010">
    <property type="protein sequence ID" value="GGM08817.1"/>
    <property type="molecule type" value="Genomic_DNA"/>
</dbReference>
<dbReference type="Pfam" id="PF12695">
    <property type="entry name" value="Abhydrolase_5"/>
    <property type="match status" value="1"/>
</dbReference>
<keyword evidence="3" id="KW-1185">Reference proteome</keyword>
<dbReference type="RefSeq" id="WP_229752976.1">
    <property type="nucleotide sequence ID" value="NZ_BMOM01000010.1"/>
</dbReference>
<dbReference type="InterPro" id="IPR029059">
    <property type="entry name" value="AB_hydrolase_5"/>
</dbReference>
<evidence type="ECO:0000313" key="3">
    <source>
        <dbReference type="Proteomes" id="UP000661918"/>
    </source>
</evidence>
<evidence type="ECO:0000313" key="2">
    <source>
        <dbReference type="EMBL" id="GGM08817.1"/>
    </source>
</evidence>
<sequence>MILALGVGYLLALAQGVLIRPPLVIGQDAVPPAGHGMNASSTLENEGGAFINIRPAGEATTLLIFYPGGLVRPQAYEWLGRALATDGVQTMIPVFPVDLAVTGVNRADALISKFGVGKRVVLAGHSLGGAMAVQYAVGRPDQIDGLILMGAYPPDNVSLRDRTLPVLTLLAGEDAVADPANVRSGLKRLPDGARLTVIPGAVHSFFGRYGPQKEDGLPTVTRAAAELAILGAVRDFLGGLPAR</sequence>
<dbReference type="InterPro" id="IPR000073">
    <property type="entry name" value="AB_hydrolase_1"/>
</dbReference>
<dbReference type="Gene3D" id="3.40.50.1820">
    <property type="entry name" value="alpha/beta hydrolase"/>
    <property type="match status" value="1"/>
</dbReference>
<proteinExistence type="predicted"/>
<gene>
    <name evidence="2" type="ORF">GCM10010841_16490</name>
</gene>
<comment type="caution">
    <text evidence="2">The sequence shown here is derived from an EMBL/GenBank/DDBJ whole genome shotgun (WGS) entry which is preliminary data.</text>
</comment>
<dbReference type="Proteomes" id="UP000661918">
    <property type="component" value="Unassembled WGS sequence"/>
</dbReference>
<protein>
    <submittedName>
        <fullName evidence="2">Carboxymethylenebutenolidase-like protein</fullName>
    </submittedName>
</protein>
<accession>A0ABQ2GRR3</accession>
<name>A0ABQ2GRR3_9DEIO</name>
<dbReference type="PRINTS" id="PR00111">
    <property type="entry name" value="ABHYDROLASE"/>
</dbReference>
<reference evidence="3" key="1">
    <citation type="journal article" date="2019" name="Int. J. Syst. Evol. Microbiol.">
        <title>The Global Catalogue of Microorganisms (GCM) 10K type strain sequencing project: providing services to taxonomists for standard genome sequencing and annotation.</title>
        <authorList>
            <consortium name="The Broad Institute Genomics Platform"/>
            <consortium name="The Broad Institute Genome Sequencing Center for Infectious Disease"/>
            <person name="Wu L."/>
            <person name="Ma J."/>
        </authorList>
    </citation>
    <scope>NUCLEOTIDE SEQUENCE [LARGE SCALE GENOMIC DNA]</scope>
    <source>
        <strain evidence="3">JCM 15443</strain>
    </source>
</reference>
<dbReference type="SUPFAM" id="SSF53474">
    <property type="entry name" value="alpha/beta-Hydrolases"/>
    <property type="match status" value="1"/>
</dbReference>